<dbReference type="Proteomes" id="UP000297734">
    <property type="component" value="Unassembled WGS sequence"/>
</dbReference>
<dbReference type="EMBL" id="QUZT01000032">
    <property type="protein sequence ID" value="TFY92306.1"/>
    <property type="molecule type" value="Genomic_DNA"/>
</dbReference>
<sequence length="55" mass="6140">MLMHYLEGEAVLIDNNLVGNQAGSWALGRPSYLFFRSLRGGKPAKAIMSLIYRRG</sequence>
<evidence type="ECO:0000313" key="1">
    <source>
        <dbReference type="EMBL" id="TFY92306.1"/>
    </source>
</evidence>
<dbReference type="RefSeq" id="WP_135309395.1">
    <property type="nucleotide sequence ID" value="NZ_QUZT01000032.1"/>
</dbReference>
<reference evidence="1 2" key="1">
    <citation type="journal article" date="2019" name="Syst. Appl. Microbiol.">
        <title>New species of pathogenic Pseudomonas isolated from citrus in Tunisia: Proposal of Pseudomonas kairouanensis sp. nov. and Pseudomonas nabeulensis sp. nov.</title>
        <authorList>
            <person name="Oueslati M."/>
            <person name="Mulet M."/>
            <person name="Gomila M."/>
            <person name="Berge O."/>
            <person name="Hajlaoui M.R."/>
            <person name="Lalucat J."/>
            <person name="Sadfi-Zouaoui N."/>
            <person name="Garcia-Valdes E."/>
        </authorList>
    </citation>
    <scope>NUCLEOTIDE SEQUENCE [LARGE SCALE GENOMIC DNA]</scope>
    <source>
        <strain evidence="1 2">E10B</strain>
    </source>
</reference>
<comment type="caution">
    <text evidence="1">The sequence shown here is derived from an EMBL/GenBank/DDBJ whole genome shotgun (WGS) entry which is preliminary data.</text>
</comment>
<name>A0A4Z0AZT7_9PSED</name>
<keyword evidence="2" id="KW-1185">Reference proteome</keyword>
<organism evidence="1 2">
    <name type="scientific">Pseudomonas nabeulensis</name>
    <dbReference type="NCBI Taxonomy" id="2293833"/>
    <lineage>
        <taxon>Bacteria</taxon>
        <taxon>Pseudomonadati</taxon>
        <taxon>Pseudomonadota</taxon>
        <taxon>Gammaproteobacteria</taxon>
        <taxon>Pseudomonadales</taxon>
        <taxon>Pseudomonadaceae</taxon>
        <taxon>Pseudomonas</taxon>
    </lineage>
</organism>
<protein>
    <submittedName>
        <fullName evidence="1">Uncharacterized protein</fullName>
    </submittedName>
</protein>
<dbReference type="OrthoDB" id="9800877at2"/>
<dbReference type="AlphaFoldDB" id="A0A4Z0AZT7"/>
<gene>
    <name evidence="1" type="ORF">DYL61_17695</name>
</gene>
<evidence type="ECO:0000313" key="2">
    <source>
        <dbReference type="Proteomes" id="UP000297734"/>
    </source>
</evidence>
<accession>A0A4Z0AZT7</accession>
<proteinExistence type="predicted"/>